<dbReference type="Proteomes" id="UP000076603">
    <property type="component" value="Unassembled WGS sequence"/>
</dbReference>
<dbReference type="STRING" id="1121326.CLMAG_13870"/>
<dbReference type="PATRIC" id="fig|1121326.3.peg.1357"/>
<protein>
    <submittedName>
        <fullName evidence="2">Uncharacterized protein</fullName>
    </submittedName>
</protein>
<dbReference type="RefSeq" id="WP_066619709.1">
    <property type="nucleotide sequence ID" value="NZ_FQXL01000074.1"/>
</dbReference>
<evidence type="ECO:0000313" key="2">
    <source>
        <dbReference type="EMBL" id="KZL94334.1"/>
    </source>
</evidence>
<proteinExistence type="predicted"/>
<keyword evidence="3" id="KW-1185">Reference proteome</keyword>
<dbReference type="OrthoDB" id="9930035at2"/>
<dbReference type="AlphaFoldDB" id="A0A162UVT4"/>
<name>A0A162UVT4_9CLOT</name>
<gene>
    <name evidence="2" type="ORF">CLMAG_13870</name>
</gene>
<reference evidence="2 3" key="1">
    <citation type="submission" date="2016-04" db="EMBL/GenBank/DDBJ databases">
        <title>Genome sequence of Clostridium magnum DSM 2767.</title>
        <authorList>
            <person name="Poehlein A."/>
            <person name="Uhlig R."/>
            <person name="Fischer R."/>
            <person name="Bahl H."/>
            <person name="Daniel R."/>
        </authorList>
    </citation>
    <scope>NUCLEOTIDE SEQUENCE [LARGE SCALE GENOMIC DNA]</scope>
    <source>
        <strain evidence="2 3">DSM 2767</strain>
    </source>
</reference>
<feature type="region of interest" description="Disordered" evidence="1">
    <location>
        <begin position="58"/>
        <end position="77"/>
    </location>
</feature>
<dbReference type="EMBL" id="LWAE01000001">
    <property type="protein sequence ID" value="KZL94334.1"/>
    <property type="molecule type" value="Genomic_DNA"/>
</dbReference>
<evidence type="ECO:0000256" key="1">
    <source>
        <dbReference type="SAM" id="MobiDB-lite"/>
    </source>
</evidence>
<organism evidence="2 3">
    <name type="scientific">Clostridium magnum DSM 2767</name>
    <dbReference type="NCBI Taxonomy" id="1121326"/>
    <lineage>
        <taxon>Bacteria</taxon>
        <taxon>Bacillati</taxon>
        <taxon>Bacillota</taxon>
        <taxon>Clostridia</taxon>
        <taxon>Eubacteriales</taxon>
        <taxon>Clostridiaceae</taxon>
        <taxon>Clostridium</taxon>
    </lineage>
</organism>
<accession>A0A162UVT4</accession>
<sequence>MSKLKKIAYPVENNQFIYVPKRAIDLIYKTAIITNQYTVGGKGGKLVIEYQSKSGGSHGVMEINDMGPDEPKNKKKN</sequence>
<comment type="caution">
    <text evidence="2">The sequence shown here is derived from an EMBL/GenBank/DDBJ whole genome shotgun (WGS) entry which is preliminary data.</text>
</comment>
<evidence type="ECO:0000313" key="3">
    <source>
        <dbReference type="Proteomes" id="UP000076603"/>
    </source>
</evidence>